<sequence length="189" mass="20917">MQTYNAFHETLERRRTDAVKVLGYQAPAVATLFENSGFFSAPREMIERNVPRYLEGKNVGVERLREVVRKSQQDCLGQAVALAGYSQGALVIHQFLQEAVSGDAVVRDDNTKVFDFGTAANKSMGMCQLLLPVVQCVAPNVLADVPAVFRPVTTSVSVDRSGVRHEQPDHLGRPRVDHERGQSRDDQHG</sequence>
<proteinExistence type="predicted"/>
<dbReference type="InterPro" id="IPR029058">
    <property type="entry name" value="AB_hydrolase_fold"/>
</dbReference>
<reference evidence="3" key="1">
    <citation type="submission" date="2016-10" db="EMBL/GenBank/DDBJ databases">
        <authorList>
            <person name="Varghese N."/>
            <person name="Submissions S."/>
        </authorList>
    </citation>
    <scope>NUCLEOTIDE SEQUENCE [LARGE SCALE GENOMIC DNA]</scope>
    <source>
        <strain evidence="3">DSM 44796</strain>
    </source>
</reference>
<name>A0A1G9X7K3_9PSEU</name>
<dbReference type="AlphaFoldDB" id="A0A1G9X7K3"/>
<dbReference type="Gene3D" id="3.40.50.1820">
    <property type="entry name" value="alpha/beta hydrolase"/>
    <property type="match status" value="1"/>
</dbReference>
<dbReference type="EMBL" id="FNET01000029">
    <property type="protein sequence ID" value="SDM92718.1"/>
    <property type="molecule type" value="Genomic_DNA"/>
</dbReference>
<feature type="region of interest" description="Disordered" evidence="1">
    <location>
        <begin position="158"/>
        <end position="189"/>
    </location>
</feature>
<dbReference type="Proteomes" id="UP000199682">
    <property type="component" value="Unassembled WGS sequence"/>
</dbReference>
<gene>
    <name evidence="2" type="ORF">SAMN04488074_12965</name>
</gene>
<accession>A0A1G9X7K3</accession>
<organism evidence="2 3">
    <name type="scientific">Lentzea albidocapillata subsp. violacea</name>
    <dbReference type="NCBI Taxonomy" id="128104"/>
    <lineage>
        <taxon>Bacteria</taxon>
        <taxon>Bacillati</taxon>
        <taxon>Actinomycetota</taxon>
        <taxon>Actinomycetes</taxon>
        <taxon>Pseudonocardiales</taxon>
        <taxon>Pseudonocardiaceae</taxon>
        <taxon>Lentzea</taxon>
    </lineage>
</organism>
<evidence type="ECO:0000313" key="3">
    <source>
        <dbReference type="Proteomes" id="UP000199682"/>
    </source>
</evidence>
<evidence type="ECO:0000313" key="2">
    <source>
        <dbReference type="EMBL" id="SDM92718.1"/>
    </source>
</evidence>
<feature type="compositionally biased region" description="Basic and acidic residues" evidence="1">
    <location>
        <begin position="161"/>
        <end position="189"/>
    </location>
</feature>
<evidence type="ECO:0000256" key="1">
    <source>
        <dbReference type="SAM" id="MobiDB-lite"/>
    </source>
</evidence>
<protein>
    <submittedName>
        <fullName evidence="2">Cutinase</fullName>
    </submittedName>
</protein>